<name>A0ABU4RDV0_9FLAO</name>
<dbReference type="Proteomes" id="UP001273350">
    <property type="component" value="Unassembled WGS sequence"/>
</dbReference>
<dbReference type="Pfam" id="PF09697">
    <property type="entry name" value="Porph_ging"/>
    <property type="match status" value="1"/>
</dbReference>
<reference evidence="1 2" key="1">
    <citation type="submission" date="2023-11" db="EMBL/GenBank/DDBJ databases">
        <title>Unpublished Manusciprt.</title>
        <authorList>
            <person name="Saticioglu I.B."/>
            <person name="Ay H."/>
            <person name="Ajmi N."/>
            <person name="Altun S."/>
            <person name="Duman M."/>
        </authorList>
    </citation>
    <scope>NUCLEOTIDE SEQUENCE [LARGE SCALE GENOMIC DNA]</scope>
    <source>
        <strain evidence="1 2">Fl-318</strain>
    </source>
</reference>
<dbReference type="RefSeq" id="WP_230004461.1">
    <property type="nucleotide sequence ID" value="NZ_CP087134.1"/>
</dbReference>
<comment type="caution">
    <text evidence="1">The sequence shown here is derived from an EMBL/GenBank/DDBJ whole genome shotgun (WGS) entry which is preliminary data.</text>
</comment>
<protein>
    <submittedName>
        <fullName evidence="1">GLPGLI family protein</fullName>
    </submittedName>
</protein>
<accession>A0ABU4RDV0</accession>
<sequence length="260" mass="29795">MKLTFILSILFFYSIGYSQSVVVNFTEKRIVSKEKLEAIPEFARKNALATYDYTLEYSNGVSFYKNNSEVKNVDSVEKSDSKSTKEEVSSNKQEILHKVTNKFVEKWYYADFNKDELLFSVYNGKDFYGKDHLLQWNWQISNETKEINGFQCRKATSEAFGYYFTAWFTEDIAISAGPDKFNGLPGLILYIGTKHYEYVATSVKVNKEPIVIVKPEMSGNTVTMTELERYVKEGVSKLKSGTTNEVKGNTAITRTTTVIR</sequence>
<dbReference type="InterPro" id="IPR005901">
    <property type="entry name" value="GLPGLI"/>
</dbReference>
<evidence type="ECO:0000313" key="2">
    <source>
        <dbReference type="Proteomes" id="UP001273350"/>
    </source>
</evidence>
<keyword evidence="2" id="KW-1185">Reference proteome</keyword>
<gene>
    <name evidence="1" type="ORF">SGQ83_15480</name>
</gene>
<dbReference type="NCBIfam" id="TIGR01200">
    <property type="entry name" value="GLPGLI"/>
    <property type="match status" value="1"/>
</dbReference>
<dbReference type="EMBL" id="JAWXVI010000008">
    <property type="protein sequence ID" value="MDX6190760.1"/>
    <property type="molecule type" value="Genomic_DNA"/>
</dbReference>
<evidence type="ECO:0000313" key="1">
    <source>
        <dbReference type="EMBL" id="MDX6190760.1"/>
    </source>
</evidence>
<organism evidence="1 2">
    <name type="scientific">Flavobacterium cupriresistens</name>
    <dbReference type="NCBI Taxonomy" id="2893885"/>
    <lineage>
        <taxon>Bacteria</taxon>
        <taxon>Pseudomonadati</taxon>
        <taxon>Bacteroidota</taxon>
        <taxon>Flavobacteriia</taxon>
        <taxon>Flavobacteriales</taxon>
        <taxon>Flavobacteriaceae</taxon>
        <taxon>Flavobacterium</taxon>
    </lineage>
</organism>
<proteinExistence type="predicted"/>